<evidence type="ECO:0000256" key="3">
    <source>
        <dbReference type="ARBA" id="ARBA00022840"/>
    </source>
</evidence>
<organism evidence="6 7">
    <name type="scientific">Solimonas aquatica</name>
    <dbReference type="NCBI Taxonomy" id="489703"/>
    <lineage>
        <taxon>Bacteria</taxon>
        <taxon>Pseudomonadati</taxon>
        <taxon>Pseudomonadota</taxon>
        <taxon>Gammaproteobacteria</taxon>
        <taxon>Nevskiales</taxon>
        <taxon>Nevskiaceae</taxon>
        <taxon>Solimonas</taxon>
    </lineage>
</organism>
<proteinExistence type="predicted"/>
<dbReference type="GO" id="GO:0016887">
    <property type="term" value="F:ATP hydrolysis activity"/>
    <property type="evidence" value="ECO:0007669"/>
    <property type="project" value="InterPro"/>
</dbReference>
<evidence type="ECO:0000313" key="7">
    <source>
        <dbReference type="Proteomes" id="UP000199233"/>
    </source>
</evidence>
<dbReference type="PROSITE" id="PS00211">
    <property type="entry name" value="ABC_TRANSPORTER_1"/>
    <property type="match status" value="1"/>
</dbReference>
<dbReference type="OrthoDB" id="9802264at2"/>
<name>A0A1H9GTK4_9GAMM</name>
<dbReference type="InterPro" id="IPR017871">
    <property type="entry name" value="ABC_transporter-like_CS"/>
</dbReference>
<dbReference type="CDD" id="cd03293">
    <property type="entry name" value="ABC_NrtD_SsuB_transporters"/>
    <property type="match status" value="1"/>
</dbReference>
<dbReference type="SMART" id="SM00382">
    <property type="entry name" value="AAA"/>
    <property type="match status" value="1"/>
</dbReference>
<keyword evidence="2" id="KW-0547">Nucleotide-binding</keyword>
<accession>A0A1H9GTK4</accession>
<dbReference type="PANTHER" id="PTHR42781:SF8">
    <property type="entry name" value="BICARBONATE TRANSPORT ATP-BINDING PROTEIN CMPC"/>
    <property type="match status" value="1"/>
</dbReference>
<evidence type="ECO:0000259" key="5">
    <source>
        <dbReference type="PROSITE" id="PS50893"/>
    </source>
</evidence>
<dbReference type="GO" id="GO:0005524">
    <property type="term" value="F:ATP binding"/>
    <property type="evidence" value="ECO:0007669"/>
    <property type="project" value="UniProtKB-KW"/>
</dbReference>
<dbReference type="Proteomes" id="UP000199233">
    <property type="component" value="Unassembled WGS sequence"/>
</dbReference>
<dbReference type="RefSeq" id="WP_093285613.1">
    <property type="nucleotide sequence ID" value="NZ_FOFS01000007.1"/>
</dbReference>
<dbReference type="PANTHER" id="PTHR42781">
    <property type="entry name" value="SPERMIDINE/PUTRESCINE IMPORT ATP-BINDING PROTEIN POTA"/>
    <property type="match status" value="1"/>
</dbReference>
<evidence type="ECO:0000256" key="4">
    <source>
        <dbReference type="SAM" id="MobiDB-lite"/>
    </source>
</evidence>
<dbReference type="AlphaFoldDB" id="A0A1H9GTK4"/>
<dbReference type="InterPro" id="IPR027417">
    <property type="entry name" value="P-loop_NTPase"/>
</dbReference>
<dbReference type="Gene3D" id="3.40.50.300">
    <property type="entry name" value="P-loop containing nucleotide triphosphate hydrolases"/>
    <property type="match status" value="1"/>
</dbReference>
<dbReference type="EMBL" id="FOFS01000007">
    <property type="protein sequence ID" value="SEQ53456.1"/>
    <property type="molecule type" value="Genomic_DNA"/>
</dbReference>
<sequence length="273" mass="30042">MSAISVRNVWVEYGEQIVLEQIRLDIESGAFVSIVGPSGCGKTTFLKLLLGQERPTRGELLLDGAPLPDEPGADRGVVFQRYSVFPHLTVLGNVLLGPELQASPLLARLFGAKRRAQREAATQLLDAVGLGESLHKYPAQLSGGMQQRLALAQALITRPKVLLLDEPFGALDPGIRAEIHEVLKKLWKETGITIVMVTHDLREAFTLGTRVVVFDRDARRKRDAERLRYGAVITQNIEVHKRRDKNAVLSSAGRDDPTPPQAPRQDDLAPVLS</sequence>
<dbReference type="InterPro" id="IPR003439">
    <property type="entry name" value="ABC_transporter-like_ATP-bd"/>
</dbReference>
<dbReference type="STRING" id="489703.SAMN04488038_107196"/>
<evidence type="ECO:0000256" key="1">
    <source>
        <dbReference type="ARBA" id="ARBA00022448"/>
    </source>
</evidence>
<dbReference type="PROSITE" id="PS50893">
    <property type="entry name" value="ABC_TRANSPORTER_2"/>
    <property type="match status" value="1"/>
</dbReference>
<dbReference type="SUPFAM" id="SSF52540">
    <property type="entry name" value="P-loop containing nucleoside triphosphate hydrolases"/>
    <property type="match status" value="1"/>
</dbReference>
<evidence type="ECO:0000313" key="6">
    <source>
        <dbReference type="EMBL" id="SEQ53456.1"/>
    </source>
</evidence>
<dbReference type="InterPro" id="IPR050093">
    <property type="entry name" value="ABC_SmlMolc_Importer"/>
</dbReference>
<reference evidence="6 7" key="1">
    <citation type="submission" date="2016-10" db="EMBL/GenBank/DDBJ databases">
        <authorList>
            <person name="de Groot N.N."/>
        </authorList>
    </citation>
    <scope>NUCLEOTIDE SEQUENCE [LARGE SCALE GENOMIC DNA]</scope>
    <source>
        <strain evidence="6 7">DSM 25927</strain>
    </source>
</reference>
<protein>
    <submittedName>
        <fullName evidence="6">NitT/TauT family transport system ATP-binding protein</fullName>
    </submittedName>
</protein>
<feature type="region of interest" description="Disordered" evidence="4">
    <location>
        <begin position="244"/>
        <end position="273"/>
    </location>
</feature>
<keyword evidence="1" id="KW-0813">Transport</keyword>
<evidence type="ECO:0000256" key="2">
    <source>
        <dbReference type="ARBA" id="ARBA00022741"/>
    </source>
</evidence>
<keyword evidence="7" id="KW-1185">Reference proteome</keyword>
<feature type="domain" description="ABC transporter" evidence="5">
    <location>
        <begin position="4"/>
        <end position="241"/>
    </location>
</feature>
<dbReference type="InterPro" id="IPR003593">
    <property type="entry name" value="AAA+_ATPase"/>
</dbReference>
<dbReference type="Pfam" id="PF00005">
    <property type="entry name" value="ABC_tran"/>
    <property type="match status" value="1"/>
</dbReference>
<keyword evidence="3 6" id="KW-0067">ATP-binding</keyword>
<gene>
    <name evidence="6" type="ORF">SAMN04488038_107196</name>
</gene>